<dbReference type="GO" id="GO:0005840">
    <property type="term" value="C:ribosome"/>
    <property type="evidence" value="ECO:0007669"/>
    <property type="project" value="UniProtKB-KW"/>
</dbReference>
<accession>A0A834TCW5</accession>
<comment type="caution">
    <text evidence="2">The sequence shown here is derived from an EMBL/GenBank/DDBJ whole genome shotgun (WGS) entry which is preliminary data.</text>
</comment>
<reference evidence="2" key="1">
    <citation type="submission" date="2020-09" db="EMBL/GenBank/DDBJ databases">
        <title>Genome-Enabled Discovery of Anthraquinone Biosynthesis in Senna tora.</title>
        <authorList>
            <person name="Kang S.-H."/>
            <person name="Pandey R.P."/>
            <person name="Lee C.-M."/>
            <person name="Sim J.-S."/>
            <person name="Jeong J.-T."/>
            <person name="Choi B.-S."/>
            <person name="Jung M."/>
            <person name="Ginzburg D."/>
            <person name="Zhao K."/>
            <person name="Won S.Y."/>
            <person name="Oh T.-J."/>
            <person name="Yu Y."/>
            <person name="Kim N.-H."/>
            <person name="Lee O.R."/>
            <person name="Lee T.-H."/>
            <person name="Bashyal P."/>
            <person name="Kim T.-S."/>
            <person name="Lee W.-H."/>
            <person name="Kawkins C."/>
            <person name="Kim C.-K."/>
            <person name="Kim J.S."/>
            <person name="Ahn B.O."/>
            <person name="Rhee S.Y."/>
            <person name="Sohng J.K."/>
        </authorList>
    </citation>
    <scope>NUCLEOTIDE SEQUENCE</scope>
    <source>
        <tissue evidence="2">Leaf</tissue>
    </source>
</reference>
<dbReference type="OrthoDB" id="277542at2759"/>
<keyword evidence="3" id="KW-1185">Reference proteome</keyword>
<evidence type="ECO:0000256" key="1">
    <source>
        <dbReference type="SAM" id="Phobius"/>
    </source>
</evidence>
<dbReference type="Proteomes" id="UP000634136">
    <property type="component" value="Unassembled WGS sequence"/>
</dbReference>
<dbReference type="AlphaFoldDB" id="A0A834TCW5"/>
<proteinExistence type="predicted"/>
<evidence type="ECO:0000313" key="3">
    <source>
        <dbReference type="Proteomes" id="UP000634136"/>
    </source>
</evidence>
<sequence>MVSNAGELEGLVGKMMGAGATSIHDFRSLGSFPSTVHPTETQVPRISLTVPLKSLPMDLCRMILAISMTSSRVMFPLCFYVLCLLAVSFGLLQGLNNQCSSGWHHRSFAVSFAMSSPIFFRERPSGPIFGASEIAAPTPPPRHSNVDVDNPSRIELWRHFDGEVDFEGRSKIVMEAGGRTPGPNVRKIAFERQLCHWERFLRSETIGSMLPSSSLQLTQHNLIQY</sequence>
<keyword evidence="1" id="KW-1133">Transmembrane helix</keyword>
<organism evidence="2 3">
    <name type="scientific">Senna tora</name>
    <dbReference type="NCBI Taxonomy" id="362788"/>
    <lineage>
        <taxon>Eukaryota</taxon>
        <taxon>Viridiplantae</taxon>
        <taxon>Streptophyta</taxon>
        <taxon>Embryophyta</taxon>
        <taxon>Tracheophyta</taxon>
        <taxon>Spermatophyta</taxon>
        <taxon>Magnoliopsida</taxon>
        <taxon>eudicotyledons</taxon>
        <taxon>Gunneridae</taxon>
        <taxon>Pentapetalae</taxon>
        <taxon>rosids</taxon>
        <taxon>fabids</taxon>
        <taxon>Fabales</taxon>
        <taxon>Fabaceae</taxon>
        <taxon>Caesalpinioideae</taxon>
        <taxon>Cassia clade</taxon>
        <taxon>Senna</taxon>
    </lineage>
</organism>
<dbReference type="EMBL" id="JAAIUW010000008">
    <property type="protein sequence ID" value="KAF7818612.1"/>
    <property type="molecule type" value="Genomic_DNA"/>
</dbReference>
<protein>
    <submittedName>
        <fullName evidence="2">Large subunit ribosomal protein L12e</fullName>
    </submittedName>
</protein>
<keyword evidence="2" id="KW-0687">Ribonucleoprotein</keyword>
<evidence type="ECO:0000313" key="2">
    <source>
        <dbReference type="EMBL" id="KAF7818612.1"/>
    </source>
</evidence>
<keyword evidence="1" id="KW-0812">Transmembrane</keyword>
<feature type="transmembrane region" description="Helical" evidence="1">
    <location>
        <begin position="73"/>
        <end position="92"/>
    </location>
</feature>
<gene>
    <name evidence="2" type="ORF">G2W53_024067</name>
</gene>
<keyword evidence="1" id="KW-0472">Membrane</keyword>
<keyword evidence="2" id="KW-0689">Ribosomal protein</keyword>
<name>A0A834TCW5_9FABA</name>